<feature type="domain" description="Serine/threonine specific protein phosphatases" evidence="3">
    <location>
        <begin position="218"/>
        <end position="503"/>
    </location>
</feature>
<dbReference type="Pfam" id="PF00149">
    <property type="entry name" value="Metallophos"/>
    <property type="match status" value="1"/>
</dbReference>
<comment type="caution">
    <text evidence="4">The sequence shown here is derived from an EMBL/GenBank/DDBJ whole genome shotgun (WGS) entry which is preliminary data.</text>
</comment>
<dbReference type="PRINTS" id="PR00114">
    <property type="entry name" value="STPHPHTASE"/>
</dbReference>
<dbReference type="SUPFAM" id="SSF56300">
    <property type="entry name" value="Metallo-dependent phosphatases"/>
    <property type="match status" value="1"/>
</dbReference>
<dbReference type="InterPro" id="IPR006186">
    <property type="entry name" value="Ser/Thr-sp_prot-phosphatase"/>
</dbReference>
<protein>
    <submittedName>
        <fullName evidence="4">Serine/threonine-protein phosphatase PP1-2</fullName>
    </submittedName>
</protein>
<dbReference type="PANTHER" id="PTHR11668">
    <property type="entry name" value="SERINE/THREONINE PROTEIN PHOSPHATASE"/>
    <property type="match status" value="1"/>
</dbReference>
<dbReference type="Proteomes" id="UP000186817">
    <property type="component" value="Unassembled WGS sequence"/>
</dbReference>
<dbReference type="PANTHER" id="PTHR11668:SF496">
    <property type="entry name" value="SERINE_THREONINE-PROTEIN PHOSPHATASE"/>
    <property type="match status" value="1"/>
</dbReference>
<keyword evidence="5" id="KW-1185">Reference proteome</keyword>
<dbReference type="GO" id="GO:0016787">
    <property type="term" value="F:hydrolase activity"/>
    <property type="evidence" value="ECO:0007669"/>
    <property type="project" value="InterPro"/>
</dbReference>
<dbReference type="CDD" id="cd00144">
    <property type="entry name" value="MPP_PPP_family"/>
    <property type="match status" value="1"/>
</dbReference>
<evidence type="ECO:0000256" key="2">
    <source>
        <dbReference type="SAM" id="SignalP"/>
    </source>
</evidence>
<dbReference type="Gene3D" id="3.60.21.10">
    <property type="match status" value="1"/>
</dbReference>
<dbReference type="InterPro" id="IPR004843">
    <property type="entry name" value="Calcineurin-like_PHP"/>
</dbReference>
<dbReference type="InterPro" id="IPR029052">
    <property type="entry name" value="Metallo-depent_PP-like"/>
</dbReference>
<proteinExistence type="predicted"/>
<accession>A0A1Q9ECV7</accession>
<gene>
    <name evidence="4" type="primary">sds21</name>
    <name evidence="4" type="ORF">AK812_SmicGene11581</name>
</gene>
<organism evidence="4 5">
    <name type="scientific">Symbiodinium microadriaticum</name>
    <name type="common">Dinoflagellate</name>
    <name type="synonym">Zooxanthella microadriatica</name>
    <dbReference type="NCBI Taxonomy" id="2951"/>
    <lineage>
        <taxon>Eukaryota</taxon>
        <taxon>Sar</taxon>
        <taxon>Alveolata</taxon>
        <taxon>Dinophyceae</taxon>
        <taxon>Suessiales</taxon>
        <taxon>Symbiodiniaceae</taxon>
        <taxon>Symbiodinium</taxon>
    </lineage>
</organism>
<dbReference type="SMART" id="SM00156">
    <property type="entry name" value="PP2Ac"/>
    <property type="match status" value="1"/>
</dbReference>
<evidence type="ECO:0000259" key="3">
    <source>
        <dbReference type="SMART" id="SM00156"/>
    </source>
</evidence>
<name>A0A1Q9ECV7_SYMMI</name>
<reference evidence="4 5" key="1">
    <citation type="submission" date="2016-02" db="EMBL/GenBank/DDBJ databases">
        <title>Genome analysis of coral dinoflagellate symbionts highlights evolutionary adaptations to a symbiotic lifestyle.</title>
        <authorList>
            <person name="Aranda M."/>
            <person name="Li Y."/>
            <person name="Liew Y.J."/>
            <person name="Baumgarten S."/>
            <person name="Simakov O."/>
            <person name="Wilson M."/>
            <person name="Piel J."/>
            <person name="Ashoor H."/>
            <person name="Bougouffa S."/>
            <person name="Bajic V.B."/>
            <person name="Ryu T."/>
            <person name="Ravasi T."/>
            <person name="Bayer T."/>
            <person name="Micklem G."/>
            <person name="Kim H."/>
            <person name="Bhak J."/>
            <person name="Lajeunesse T.C."/>
            <person name="Voolstra C.R."/>
        </authorList>
    </citation>
    <scope>NUCLEOTIDE SEQUENCE [LARGE SCALE GENOMIC DNA]</scope>
    <source>
        <strain evidence="4 5">CCMP2467</strain>
    </source>
</reference>
<evidence type="ECO:0000313" key="5">
    <source>
        <dbReference type="Proteomes" id="UP000186817"/>
    </source>
</evidence>
<feature type="chain" id="PRO_5012028297" evidence="2">
    <location>
        <begin position="18"/>
        <end position="867"/>
    </location>
</feature>
<keyword evidence="2" id="KW-0732">Signal</keyword>
<feature type="signal peptide" evidence="2">
    <location>
        <begin position="1"/>
        <end position="17"/>
    </location>
</feature>
<sequence length="867" mass="97062">MMALVLFVLPMAQVANAFRHEAVEKDNSNFCWQKCCSSKCGNQSFDLRGDLGGKFELRDCVVKMHEPQYHAKTGEAFCEENCTIFASEGAKTIQVTRQSGKGEQQCKPQLPVDGLCEHQCCQAKCTEQAYEKRGSWQFQDCSLVGRYDRGCEEKCTVVHSGKPEHAQVIRQSGPGSPQCELQDTPQQVAEDFIERLEKGPLRDGWYIGKLGGGVPWPRVKKFLKHVTGEVAAEYRRHGFSREVSSEVKDVAIIGDLHGQLFNLIAYLVEIKKKYEEKGYSSLDGSSLLVCDPRMQYIFLGDYLDRGERAAELLLLLLSYKVRCPHGLVLLQGNHEDESLWEFYGFQDELNYKFRGKIRATDISSVVRALPYVAVVPGQFMAMHGGLSPDFVKHCSGQAGKFSRCIRSVGISTVWADPHAGEGWEPSPRGPGLFKFGLDVAQQFLESNHLKGIYRGHEQVMEGYTSIGTPDAFVATVFSAADYCGVFCLSGRMPARPPPFEADIFSEPGVDNEGAFVLADLVSGERDVRRMSGSLTRKLAANFTDTGAWCAGKDLMKHGSPDLESFIEKNHMRLRELGHEDSCTLNQTETAFFKEAVRRILSTSKAGAAPACPRPTPHFAVQNEEFQDSLNNVHNHDTAEHAKFEIPENNTTRAVHNHDTNEHAEIETPENDTTKTVHNHDTNEHTQVEIPEKGTTRNATNVNFEYQNVWPPPSEQPAQHPGWASETPESDETWCRGWHPVVDVFNDEEEEIWEEDDDATGDHEPSFRAHAAIGGYPEHAAREADDAPDARQDAEECANLDQEFEARKLVDLQGEALVGQEDSFEVCRSMKKDQVTLEVYKELRGADEQVLEEDIEVRAHELDAKPDE</sequence>
<dbReference type="AlphaFoldDB" id="A0A1Q9ECV7"/>
<evidence type="ECO:0000256" key="1">
    <source>
        <dbReference type="SAM" id="MobiDB-lite"/>
    </source>
</evidence>
<dbReference type="OrthoDB" id="406944at2759"/>
<dbReference type="InterPro" id="IPR050341">
    <property type="entry name" value="PP1_catalytic_subunit"/>
</dbReference>
<dbReference type="EMBL" id="LSRX01000190">
    <property type="protein sequence ID" value="OLQ05264.1"/>
    <property type="molecule type" value="Genomic_DNA"/>
</dbReference>
<feature type="region of interest" description="Disordered" evidence="1">
    <location>
        <begin position="710"/>
        <end position="731"/>
    </location>
</feature>
<evidence type="ECO:0000313" key="4">
    <source>
        <dbReference type="EMBL" id="OLQ05264.1"/>
    </source>
</evidence>